<dbReference type="EMBL" id="KI395040">
    <property type="protein sequence ID" value="ERM99215.1"/>
    <property type="molecule type" value="Genomic_DNA"/>
</dbReference>
<dbReference type="HOGENOM" id="CLU_1373911_0_0_1"/>
<reference evidence="2" key="1">
    <citation type="journal article" date="2013" name="Science">
        <title>The Amborella genome and the evolution of flowering plants.</title>
        <authorList>
            <consortium name="Amborella Genome Project"/>
        </authorList>
    </citation>
    <scope>NUCLEOTIDE SEQUENCE [LARGE SCALE GENOMIC DNA]</scope>
</reference>
<dbReference type="Gramene" id="ERM99215">
    <property type="protein sequence ID" value="ERM99215"/>
    <property type="gene ID" value="AMTR_s00092p00113280"/>
</dbReference>
<proteinExistence type="predicted"/>
<dbReference type="Proteomes" id="UP000017836">
    <property type="component" value="Unassembled WGS sequence"/>
</dbReference>
<dbReference type="AlphaFoldDB" id="W1NVF3"/>
<accession>W1NVF3</accession>
<sequence>MAFDSREAISQTETRGASKQAVSELKLKIHLRQKLLKSLSKLSKKPLENLQCKELLIHYHPLLSHHSGKILPLKLHFTSAVVQKEKKKPELAEFFEGETAISYKPKSLFYTKFAVLYGRHECLAVFSEENKNPKFPSIKWPLTHDFPPSLALRNTKRNPLPLTRDFPPSLALRNTKRNLYKSSLSRRRREKSESFPGFS</sequence>
<name>W1NVF3_AMBTC</name>
<organism evidence="1 2">
    <name type="scientific">Amborella trichopoda</name>
    <dbReference type="NCBI Taxonomy" id="13333"/>
    <lineage>
        <taxon>Eukaryota</taxon>
        <taxon>Viridiplantae</taxon>
        <taxon>Streptophyta</taxon>
        <taxon>Embryophyta</taxon>
        <taxon>Tracheophyta</taxon>
        <taxon>Spermatophyta</taxon>
        <taxon>Magnoliopsida</taxon>
        <taxon>Amborellales</taxon>
        <taxon>Amborellaceae</taxon>
        <taxon>Amborella</taxon>
    </lineage>
</organism>
<keyword evidence="2" id="KW-1185">Reference proteome</keyword>
<gene>
    <name evidence="1" type="ORF">AMTR_s00092p00113280</name>
</gene>
<evidence type="ECO:0000313" key="1">
    <source>
        <dbReference type="EMBL" id="ERM99215.1"/>
    </source>
</evidence>
<protein>
    <submittedName>
        <fullName evidence="1">Uncharacterized protein</fullName>
    </submittedName>
</protein>
<evidence type="ECO:0000313" key="2">
    <source>
        <dbReference type="Proteomes" id="UP000017836"/>
    </source>
</evidence>